<dbReference type="SUPFAM" id="SSF57667">
    <property type="entry name" value="beta-beta-alpha zinc fingers"/>
    <property type="match status" value="4"/>
</dbReference>
<keyword evidence="8" id="KW-0677">Repeat</keyword>
<evidence type="ECO:0000256" key="2">
    <source>
        <dbReference type="ARBA" id="ARBA00004123"/>
    </source>
</evidence>
<dbReference type="Pfam" id="PF00096">
    <property type="entry name" value="zf-C2H2"/>
    <property type="match status" value="1"/>
</dbReference>
<organism evidence="15 16">
    <name type="scientific">Zophobas morio</name>
    <dbReference type="NCBI Taxonomy" id="2755281"/>
    <lineage>
        <taxon>Eukaryota</taxon>
        <taxon>Metazoa</taxon>
        <taxon>Ecdysozoa</taxon>
        <taxon>Arthropoda</taxon>
        <taxon>Hexapoda</taxon>
        <taxon>Insecta</taxon>
        <taxon>Pterygota</taxon>
        <taxon>Neoptera</taxon>
        <taxon>Endopterygota</taxon>
        <taxon>Coleoptera</taxon>
        <taxon>Polyphaga</taxon>
        <taxon>Cucujiformia</taxon>
        <taxon>Tenebrionidae</taxon>
        <taxon>Zophobas</taxon>
    </lineage>
</organism>
<dbReference type="EMBL" id="JALNTZ010000005">
    <property type="protein sequence ID" value="KAJ3650443.1"/>
    <property type="molecule type" value="Genomic_DNA"/>
</dbReference>
<evidence type="ECO:0000256" key="4">
    <source>
        <dbReference type="ARBA" id="ARBA00013638"/>
    </source>
</evidence>
<gene>
    <name evidence="15" type="ORF">Zmor_016544</name>
</gene>
<keyword evidence="10" id="KW-0862">Zinc</keyword>
<name>A0AA38I3L4_9CUCU</name>
<evidence type="ECO:0000256" key="3">
    <source>
        <dbReference type="ARBA" id="ARBA00007746"/>
    </source>
</evidence>
<sequence length="354" mass="42478">MSTLQYSEAVTAQGRSSWKNVHNCKLCPYFTTSFFFMVNHVRRHRSSLQKFTCENAEIETYYCKDCDFKTELTIEFKQHINKYHSVKKESRDFSVREKCDFETNLSLKWLLETSPYTRDSNQIDKVCSYKSKLENHLDNQDEKWYKCDQCHFKTRAKTSLKSHINSFHVDDEDVKWYECNQCPFKTKHKNSLKLHVVAKHQDQEQIKWYACENCAFKTKRITQLKMHALGLHSDENEVKWHECDECPFKAKLRRNLKRHVRIHHSEKPERFECANCSYETNTKAKLKRHGKVHVDIKSYQCEHCPYKAKRPEYLKRHMNNRHLDGSEAKWYKCEHCPYENKNASCVSAHKKIHM</sequence>
<dbReference type="SMART" id="SM00355">
    <property type="entry name" value="ZnF_C2H2"/>
    <property type="match status" value="9"/>
</dbReference>
<dbReference type="Gene3D" id="3.30.160.60">
    <property type="entry name" value="Classic Zinc Finger"/>
    <property type="match status" value="4"/>
</dbReference>
<dbReference type="FunFam" id="3.30.160.60:FF:002203">
    <property type="entry name" value="Zinc finger protein 142-like Protein"/>
    <property type="match status" value="1"/>
</dbReference>
<feature type="domain" description="C2H2-type" evidence="14">
    <location>
        <begin position="145"/>
        <end position="173"/>
    </location>
</feature>
<evidence type="ECO:0000256" key="6">
    <source>
        <dbReference type="ARBA" id="ARBA00022492"/>
    </source>
</evidence>
<evidence type="ECO:0000256" key="13">
    <source>
        <dbReference type="PROSITE-ProRule" id="PRU00042"/>
    </source>
</evidence>
<comment type="function">
    <text evidence="1">Gap class segmentation protein that controls development of head structures.</text>
</comment>
<evidence type="ECO:0000256" key="5">
    <source>
        <dbReference type="ARBA" id="ARBA00022473"/>
    </source>
</evidence>
<evidence type="ECO:0000256" key="11">
    <source>
        <dbReference type="ARBA" id="ARBA00023125"/>
    </source>
</evidence>
<feature type="domain" description="C2H2-type" evidence="14">
    <location>
        <begin position="209"/>
        <end position="237"/>
    </location>
</feature>
<evidence type="ECO:0000256" key="8">
    <source>
        <dbReference type="ARBA" id="ARBA00022737"/>
    </source>
</evidence>
<keyword evidence="9 13" id="KW-0863">Zinc-finger</keyword>
<reference evidence="15" key="1">
    <citation type="journal article" date="2023" name="G3 (Bethesda)">
        <title>Whole genome assemblies of Zophobas morio and Tenebrio molitor.</title>
        <authorList>
            <person name="Kaur S."/>
            <person name="Stinson S.A."/>
            <person name="diCenzo G.C."/>
        </authorList>
    </citation>
    <scope>NUCLEOTIDE SEQUENCE</scope>
    <source>
        <strain evidence="15">QUZm001</strain>
    </source>
</reference>
<feature type="domain" description="C2H2-type" evidence="14">
    <location>
        <begin position="331"/>
        <end position="354"/>
    </location>
</feature>
<keyword evidence="5" id="KW-0217">Developmental protein</keyword>
<keyword evidence="16" id="KW-1185">Reference proteome</keyword>
<accession>A0AA38I3L4</accession>
<evidence type="ECO:0000313" key="16">
    <source>
        <dbReference type="Proteomes" id="UP001168821"/>
    </source>
</evidence>
<evidence type="ECO:0000313" key="15">
    <source>
        <dbReference type="EMBL" id="KAJ3650443.1"/>
    </source>
</evidence>
<keyword evidence="6" id="KW-0302">Gap protein</keyword>
<feature type="domain" description="C2H2-type" evidence="14">
    <location>
        <begin position="271"/>
        <end position="298"/>
    </location>
</feature>
<evidence type="ECO:0000256" key="12">
    <source>
        <dbReference type="ARBA" id="ARBA00023242"/>
    </source>
</evidence>
<protein>
    <recommendedName>
        <fullName evidence="4">Protein hunchback</fullName>
    </recommendedName>
</protein>
<comment type="similarity">
    <text evidence="3">Belongs to the hunchback C2H2-type zinc-finger protein family.</text>
</comment>
<comment type="caution">
    <text evidence="15">The sequence shown here is derived from an EMBL/GenBank/DDBJ whole genome shotgun (WGS) entry which is preliminary data.</text>
</comment>
<proteinExistence type="inferred from homology"/>
<keyword evidence="11" id="KW-0238">DNA-binding</keyword>
<evidence type="ECO:0000256" key="9">
    <source>
        <dbReference type="ARBA" id="ARBA00022771"/>
    </source>
</evidence>
<dbReference type="InterPro" id="IPR013087">
    <property type="entry name" value="Znf_C2H2_type"/>
</dbReference>
<dbReference type="GO" id="GO:0035282">
    <property type="term" value="P:segmentation"/>
    <property type="evidence" value="ECO:0007669"/>
    <property type="project" value="UniProtKB-KW"/>
</dbReference>
<evidence type="ECO:0000256" key="7">
    <source>
        <dbReference type="ARBA" id="ARBA00022723"/>
    </source>
</evidence>
<dbReference type="Proteomes" id="UP001168821">
    <property type="component" value="Unassembled WGS sequence"/>
</dbReference>
<keyword evidence="12" id="KW-0539">Nucleus</keyword>
<dbReference type="GO" id="GO:0005634">
    <property type="term" value="C:nucleus"/>
    <property type="evidence" value="ECO:0007669"/>
    <property type="project" value="UniProtKB-SubCell"/>
</dbReference>
<evidence type="ECO:0000259" key="14">
    <source>
        <dbReference type="PROSITE" id="PS50157"/>
    </source>
</evidence>
<dbReference type="PROSITE" id="PS50157">
    <property type="entry name" value="ZINC_FINGER_C2H2_2"/>
    <property type="match status" value="5"/>
</dbReference>
<dbReference type="PANTHER" id="PTHR24392:SF49">
    <property type="entry name" value="PROTEIN HUNCHBACK"/>
    <property type="match status" value="1"/>
</dbReference>
<evidence type="ECO:0000256" key="10">
    <source>
        <dbReference type="ARBA" id="ARBA00022833"/>
    </source>
</evidence>
<dbReference type="PANTHER" id="PTHR24392">
    <property type="entry name" value="ZINC FINGER PROTEIN"/>
    <property type="match status" value="1"/>
</dbReference>
<dbReference type="AlphaFoldDB" id="A0AA38I3L4"/>
<dbReference type="GO" id="GO:0008270">
    <property type="term" value="F:zinc ion binding"/>
    <property type="evidence" value="ECO:0007669"/>
    <property type="project" value="UniProtKB-KW"/>
</dbReference>
<keyword evidence="7" id="KW-0479">Metal-binding</keyword>
<evidence type="ECO:0000256" key="1">
    <source>
        <dbReference type="ARBA" id="ARBA00003983"/>
    </source>
</evidence>
<dbReference type="GO" id="GO:0003677">
    <property type="term" value="F:DNA binding"/>
    <property type="evidence" value="ECO:0007669"/>
    <property type="project" value="UniProtKB-KW"/>
</dbReference>
<dbReference type="InterPro" id="IPR036236">
    <property type="entry name" value="Znf_C2H2_sf"/>
</dbReference>
<feature type="domain" description="C2H2-type" evidence="14">
    <location>
        <begin position="241"/>
        <end position="268"/>
    </location>
</feature>
<comment type="subcellular location">
    <subcellularLocation>
        <location evidence="2">Nucleus</location>
    </subcellularLocation>
</comment>